<comment type="caution">
    <text evidence="1">The sequence shown here is derived from an EMBL/GenBank/DDBJ whole genome shotgun (WGS) entry which is preliminary data.</text>
</comment>
<name>A0A7H4N7X3_9ENTR</name>
<dbReference type="AlphaFoldDB" id="A0A7H4N7X3"/>
<accession>A0A7H4N7X3</accession>
<sequence length="51" mass="5561">MGNLARFFIVVDFKGGFTHQFAFTAQPGVFFTDNIEKCSKDDGKDVGDGQG</sequence>
<reference evidence="1 2" key="1">
    <citation type="submission" date="2018-06" db="EMBL/GenBank/DDBJ databases">
        <authorList>
            <consortium name="Pathogen Informatics"/>
            <person name="Doyle S."/>
        </authorList>
    </citation>
    <scope>NUCLEOTIDE SEQUENCE [LARGE SCALE GENOMIC DNA]</scope>
    <source>
        <strain evidence="1 2">NCTC11685</strain>
    </source>
</reference>
<proteinExistence type="predicted"/>
<gene>
    <name evidence="1" type="ORF">NCTC11685_03172</name>
</gene>
<protein>
    <submittedName>
        <fullName evidence="1">Uncharacterized protein</fullName>
    </submittedName>
</protein>
<evidence type="ECO:0000313" key="1">
    <source>
        <dbReference type="EMBL" id="STV82824.1"/>
    </source>
</evidence>
<evidence type="ECO:0000313" key="2">
    <source>
        <dbReference type="Proteomes" id="UP000254863"/>
    </source>
</evidence>
<dbReference type="EMBL" id="UGMS01000001">
    <property type="protein sequence ID" value="STV82824.1"/>
    <property type="molecule type" value="Genomic_DNA"/>
</dbReference>
<dbReference type="Proteomes" id="UP000254863">
    <property type="component" value="Unassembled WGS sequence"/>
</dbReference>
<organism evidence="1 2">
    <name type="scientific">Klebsiella michiganensis</name>
    <dbReference type="NCBI Taxonomy" id="1134687"/>
    <lineage>
        <taxon>Bacteria</taxon>
        <taxon>Pseudomonadati</taxon>
        <taxon>Pseudomonadota</taxon>
        <taxon>Gammaproteobacteria</taxon>
        <taxon>Enterobacterales</taxon>
        <taxon>Enterobacteriaceae</taxon>
        <taxon>Klebsiella/Raoultella group</taxon>
        <taxon>Klebsiella</taxon>
    </lineage>
</organism>